<dbReference type="AlphaFoldDB" id="W5JYW1"/>
<reference evidence="2" key="3">
    <citation type="submission" date="2025-08" db="UniProtKB">
        <authorList>
            <consortium name="Ensembl"/>
        </authorList>
    </citation>
    <scope>IDENTIFICATION</scope>
</reference>
<evidence type="ECO:0000256" key="1">
    <source>
        <dbReference type="SAM" id="Coils"/>
    </source>
</evidence>
<reference evidence="3" key="2">
    <citation type="journal article" date="2014" name="Nat. Commun.">
        <title>The cavefish genome reveals candidate genes for eye loss.</title>
        <authorList>
            <person name="McGaugh S.E."/>
            <person name="Gross J.B."/>
            <person name="Aken B."/>
            <person name="Blin M."/>
            <person name="Borowsky R."/>
            <person name="Chalopin D."/>
            <person name="Hinaux H."/>
            <person name="Jeffery W.R."/>
            <person name="Keene A."/>
            <person name="Ma L."/>
            <person name="Minx P."/>
            <person name="Murphy D."/>
            <person name="O'Quin K.E."/>
            <person name="Retaux S."/>
            <person name="Rohner N."/>
            <person name="Searle S.M."/>
            <person name="Stahl B.A."/>
            <person name="Tabin C."/>
            <person name="Volff J.N."/>
            <person name="Yoshizawa M."/>
            <person name="Warren W.C."/>
        </authorList>
    </citation>
    <scope>NUCLEOTIDE SEQUENCE [LARGE SCALE GENOMIC DNA]</scope>
    <source>
        <strain evidence="3">female</strain>
    </source>
</reference>
<dbReference type="Proteomes" id="UP000018467">
    <property type="component" value="Unassembled WGS sequence"/>
</dbReference>
<proteinExistence type="predicted"/>
<feature type="coiled-coil region" evidence="1">
    <location>
        <begin position="238"/>
        <end position="293"/>
    </location>
</feature>
<reference evidence="2" key="4">
    <citation type="submission" date="2025-09" db="UniProtKB">
        <authorList>
            <consortium name="Ensembl"/>
        </authorList>
    </citation>
    <scope>IDENTIFICATION</scope>
</reference>
<dbReference type="eggNOG" id="ENOG502QRTF">
    <property type="taxonomic scope" value="Eukaryota"/>
</dbReference>
<dbReference type="Ensembl" id="ENSAMXT00000000521.2">
    <property type="protein sequence ID" value="ENSAMXP00000000521.2"/>
    <property type="gene ID" value="ENSAMXG00000000516.2"/>
</dbReference>
<reference evidence="3" key="1">
    <citation type="submission" date="2013-03" db="EMBL/GenBank/DDBJ databases">
        <authorList>
            <person name="Jeffery W."/>
            <person name="Warren W."/>
            <person name="Wilson R.K."/>
        </authorList>
    </citation>
    <scope>NUCLEOTIDE SEQUENCE</scope>
    <source>
        <strain evidence="3">female</strain>
    </source>
</reference>
<dbReference type="GeneTree" id="ENSGT00390000012924"/>
<dbReference type="FunCoup" id="W5JYW1">
    <property type="interactions" value="390"/>
</dbReference>
<dbReference type="HOGENOM" id="CLU_014559_0_0_1"/>
<dbReference type="Bgee" id="ENSAMXG00000000516">
    <property type="expression patterns" value="Expressed in head kidney and 8 other cell types or tissues"/>
</dbReference>
<evidence type="ECO:0000313" key="3">
    <source>
        <dbReference type="Proteomes" id="UP000018467"/>
    </source>
</evidence>
<dbReference type="InParanoid" id="W5JYW1"/>
<dbReference type="STRING" id="7994.ENSAMXP00000000521"/>
<dbReference type="PANTHER" id="PTHR18863:SF4">
    <property type="entry name" value="COILED-COIL DOMAIN-CONTAINING PROTEIN 170"/>
    <property type="match status" value="1"/>
</dbReference>
<organism evidence="2 3">
    <name type="scientific">Astyanax mexicanus</name>
    <name type="common">Blind cave fish</name>
    <name type="synonym">Astyanax fasciatus mexicanus</name>
    <dbReference type="NCBI Taxonomy" id="7994"/>
    <lineage>
        <taxon>Eukaryota</taxon>
        <taxon>Metazoa</taxon>
        <taxon>Chordata</taxon>
        <taxon>Craniata</taxon>
        <taxon>Vertebrata</taxon>
        <taxon>Euteleostomi</taxon>
        <taxon>Actinopterygii</taxon>
        <taxon>Neopterygii</taxon>
        <taxon>Teleostei</taxon>
        <taxon>Ostariophysi</taxon>
        <taxon>Characiformes</taxon>
        <taxon>Characoidei</taxon>
        <taxon>Acestrorhamphidae</taxon>
        <taxon>Acestrorhamphinae</taxon>
        <taxon>Astyanax</taxon>
    </lineage>
</organism>
<keyword evidence="3" id="KW-1185">Reference proteome</keyword>
<accession>W5JYW1</accession>
<dbReference type="PANTHER" id="PTHR18863">
    <property type="entry name" value="TSEC-2-RELATED"/>
    <property type="match status" value="1"/>
</dbReference>
<feature type="coiled-coil region" evidence="1">
    <location>
        <begin position="495"/>
        <end position="540"/>
    </location>
</feature>
<name>W5JYW1_ASTMX</name>
<evidence type="ECO:0000313" key="2">
    <source>
        <dbReference type="Ensembl" id="ENSAMXP00000000521.2"/>
    </source>
</evidence>
<protein>
    <submittedName>
        <fullName evidence="2">Coiled-coil domain containing 170</fullName>
    </submittedName>
</protein>
<dbReference type="OrthoDB" id="5832575at2759"/>
<dbReference type="InterPro" id="IPR039139">
    <property type="entry name" value="CCDC170-like"/>
</dbReference>
<feature type="coiled-coil region" evidence="1">
    <location>
        <begin position="443"/>
        <end position="470"/>
    </location>
</feature>
<sequence>MDDSVMQQHLSHYKQATESAREELAVLNTKYQSLHSQLLDARSKTASQEALVQDLREAIDRHKENEARQSSLISSLRERIHNTEEEMGSIASSKSIMDMKLQALIKQNEEMKERILQAEIKSEYLSKWNKTKEKAEDLKRRSEEFVSRLSNKLCVDSVEHEKPMEAIISLVELCCKERDRQKTLISTLEESVKSREVECKENRETHEVECKASRETVRRLLADVENEQKLSATRASALSSVRQELESALVRNQNLERENQSLRNKLQQCEVALAAAKDHSDRYEKRSEDLEHKLLRSHNEAQTSHNCMEAFIKEVNILLGLQPSSAEPKEELILEKLREVCRREKSSTAFLEKLSEKMKIEHIATDLGFDMRLEAILARADQLTRQEGTALVENKTLVYSLRKKVKEQKVMLESKDLHMDLLRRKVAQLDEDKRSRSALAVEREDVTLTNRKLQKKVERLQAELSVMRFSNTELKAQLADTNELKIRVMEQKQAIEKQSKSLGTLEKNKAKVEKKLNTVKTELQNQELRARDELHQANKLLHSQAGTMAELAHREKKLLDFCTVVSQMLGVDMPATLLNSEAIKRLEALIHSSHPHFPIDCHCAVPHLQHLM</sequence>
<keyword evidence="1" id="KW-0175">Coiled coil</keyword>